<dbReference type="KEGG" id="dfa:DFA_04895"/>
<evidence type="ECO:0000313" key="4">
    <source>
        <dbReference type="Proteomes" id="UP000007797"/>
    </source>
</evidence>
<organism evidence="3 4">
    <name type="scientific">Cavenderia fasciculata</name>
    <name type="common">Slime mold</name>
    <name type="synonym">Dictyostelium fasciculatum</name>
    <dbReference type="NCBI Taxonomy" id="261658"/>
    <lineage>
        <taxon>Eukaryota</taxon>
        <taxon>Amoebozoa</taxon>
        <taxon>Evosea</taxon>
        <taxon>Eumycetozoa</taxon>
        <taxon>Dictyostelia</taxon>
        <taxon>Acytosteliales</taxon>
        <taxon>Cavenderiaceae</taxon>
        <taxon>Cavenderia</taxon>
    </lineage>
</organism>
<dbReference type="PANTHER" id="PTHR37002:SF13">
    <property type="entry name" value="TRANSGLUTAMINASE-LIKE DOMAIN-CONTAINING PROTEIN"/>
    <property type="match status" value="1"/>
</dbReference>
<feature type="compositionally biased region" description="Polar residues" evidence="1">
    <location>
        <begin position="305"/>
        <end position="317"/>
    </location>
</feature>
<dbReference type="OMA" id="PYDGAYK"/>
<feature type="compositionally biased region" description="Pro residues" evidence="1">
    <location>
        <begin position="278"/>
        <end position="287"/>
    </location>
</feature>
<dbReference type="Proteomes" id="UP000007797">
    <property type="component" value="Unassembled WGS sequence"/>
</dbReference>
<dbReference type="PRINTS" id="PR01217">
    <property type="entry name" value="PRICHEXTENSN"/>
</dbReference>
<dbReference type="AlphaFoldDB" id="F4PMB5"/>
<dbReference type="RefSeq" id="XP_004360616.1">
    <property type="nucleotide sequence ID" value="XM_004360559.1"/>
</dbReference>
<feature type="compositionally biased region" description="Polar residues" evidence="1">
    <location>
        <begin position="265"/>
        <end position="276"/>
    </location>
</feature>
<keyword evidence="4" id="KW-1185">Reference proteome</keyword>
<name>F4PMB5_CACFS</name>
<feature type="compositionally biased region" description="Pro residues" evidence="1">
    <location>
        <begin position="355"/>
        <end position="379"/>
    </location>
</feature>
<dbReference type="PANTHER" id="PTHR37002">
    <property type="entry name" value="AGAP007005-PA"/>
    <property type="match status" value="1"/>
</dbReference>
<dbReference type="Gene3D" id="3.10.620.30">
    <property type="match status" value="2"/>
</dbReference>
<feature type="compositionally biased region" description="Low complexity" evidence="1">
    <location>
        <begin position="801"/>
        <end position="824"/>
    </location>
</feature>
<dbReference type="GeneID" id="14875612"/>
<dbReference type="STRING" id="1054147.F4PMB5"/>
<feature type="region of interest" description="Disordered" evidence="1">
    <location>
        <begin position="785"/>
        <end position="848"/>
    </location>
</feature>
<dbReference type="Pfam" id="PF01841">
    <property type="entry name" value="Transglut_core"/>
    <property type="match status" value="2"/>
</dbReference>
<feature type="compositionally biased region" description="Low complexity" evidence="1">
    <location>
        <begin position="151"/>
        <end position="161"/>
    </location>
</feature>
<feature type="compositionally biased region" description="Low complexity" evidence="1">
    <location>
        <begin position="344"/>
        <end position="354"/>
    </location>
</feature>
<proteinExistence type="predicted"/>
<evidence type="ECO:0000313" key="3">
    <source>
        <dbReference type="EMBL" id="EGG22765.1"/>
    </source>
</evidence>
<dbReference type="SUPFAM" id="SSF54001">
    <property type="entry name" value="Cysteine proteinases"/>
    <property type="match status" value="2"/>
</dbReference>
<dbReference type="InterPro" id="IPR038765">
    <property type="entry name" value="Papain-like_cys_pep_sf"/>
</dbReference>
<feature type="domain" description="Transglutaminase-like" evidence="2">
    <location>
        <begin position="662"/>
        <end position="726"/>
    </location>
</feature>
<dbReference type="EMBL" id="GL883008">
    <property type="protein sequence ID" value="EGG22765.1"/>
    <property type="molecule type" value="Genomic_DNA"/>
</dbReference>
<feature type="compositionally biased region" description="Low complexity" evidence="1">
    <location>
        <begin position="172"/>
        <end position="185"/>
    </location>
</feature>
<feature type="region of interest" description="Disordered" evidence="1">
    <location>
        <begin position="868"/>
        <end position="888"/>
    </location>
</feature>
<accession>F4PMB5</accession>
<feature type="compositionally biased region" description="Polar residues" evidence="1">
    <location>
        <begin position="196"/>
        <end position="217"/>
    </location>
</feature>
<feature type="region of interest" description="Disordered" evidence="1">
    <location>
        <begin position="142"/>
        <end position="436"/>
    </location>
</feature>
<sequence length="1253" mass="140221">MDTTDLTTLHQNISSLYQATNDYSEVLKNGYYNNSFYQNAVNTFSDNHPLSDYSQELLSLMDSAFSDWRSNQQPNFDRAKQYVDRVAMASKSRHGTTDVGQLVNDKVEQFDIPLINIQLSFNSLLQCITNIHINASQKLHQSIPPTPTPSTPLVKPSSSSSQIGFNKPSPMLPTRQPQLPQQLSQPAPPINRKSLPPNQVGLQQPLRPQSQAPQLTSRAPPPTLNNSIVRPNDPNATTTKGDLKKKDGPGCWSLKKPGQGDDLSNKPSVPQLNNDISRPPPPRPAPSAPTTSNATPPPRPPPSVNRLSNQFSQQQIQDNNGGDAPAPPPPTRQRSYTQGNVGGSSSSSSSSSPFQLPPSPPSRTTPPPSTNDSSPPQPQPLSSMSRPRPLSSQFSQPPVQQQQQPLQPRPQPLQQQQQQNNNNIPIRNNNNSVIRPNMTLKSSSTALPTYVSLQELQNNLEKHRQLWDNRKWKIVRKYEKSVRMIAEEVKTIEPGNLMFKLTMSVPATTMIQTVRSSSYELVDVNSNLLSTAKIIETGSGHQVYRIEYQLSPSITHVKAVYTTEVDNYSLDMVEDTQNDQSYVPESLDPQSLEYTNTLESRDPVIFDTPEFKQFIDREQLNRKQLQDGSYESDLCFMYRVSLWIYANIQYDASFNGAKPLETVARGRGDCGSHTNLFAAIARYHGIPARTVVCRSNTNKSTAWGTYHVKNQFYLSGIGWIPYDGAYKDGNPFHKRAFGKDSCDWMILHNNYIYGYEDLHDQKSSFFCQLAWTIFGGNGTWKDYKSTPSHRIEPIDPPPNTSSPTPSRFLSTPTPSTTISKPFSSQPLKPNVINNQNNNNNGGGGGGGTKIKISPFGGISGNILRNVVSNSNNNNTNSNNNSSSGNSLSKYKTNLPQYISLDELRNNLEKQRQLWDNKRWKIIRKYVKSCRITMEYGRSFASGQVGKWTFYMPVPTSSMIQTVRAASYDLVDEHSNIIGSSEVVEAIESKHQVYKATYEPRVNEKAASAISSIYTIEVDCYELEIQEITDANDHSYVPEQLDPQERENSLQSQGKVIFDTAEFNEFINNEKLYRMTLQDGTQESDHCLMYRVSLWVFANITYESGCGGQTPLETYKNKKGDCGSHSNLFAAIGRYHSIPTRILVCRSNSNQQTDWATLHIKTQFYLPSIGWVPYDGAYKDRGAFHKKAFGNEESKWIAFHHNPIRGHAGKSNQQGISYQSCSFEYSYSSSQGGSRPTDVSNSVSHHIEDITGPI</sequence>
<reference evidence="4" key="1">
    <citation type="journal article" date="2011" name="Genome Res.">
        <title>Phylogeny-wide analysis of social amoeba genomes highlights ancient origins for complex intercellular communication.</title>
        <authorList>
            <person name="Heidel A.J."/>
            <person name="Lawal H.M."/>
            <person name="Felder M."/>
            <person name="Schilde C."/>
            <person name="Helps N.R."/>
            <person name="Tunggal B."/>
            <person name="Rivero F."/>
            <person name="John U."/>
            <person name="Schleicher M."/>
            <person name="Eichinger L."/>
            <person name="Platzer M."/>
            <person name="Noegel A.A."/>
            <person name="Schaap P."/>
            <person name="Gloeckner G."/>
        </authorList>
    </citation>
    <scope>NUCLEOTIDE SEQUENCE [LARGE SCALE GENOMIC DNA]</scope>
    <source>
        <strain evidence="4">SH3</strain>
    </source>
</reference>
<protein>
    <recommendedName>
        <fullName evidence="2">Transglutaminase-like domain-containing protein</fullName>
    </recommendedName>
</protein>
<dbReference type="SMART" id="SM00460">
    <property type="entry name" value="TGc"/>
    <property type="match status" value="2"/>
</dbReference>
<evidence type="ECO:0000259" key="2">
    <source>
        <dbReference type="SMART" id="SM00460"/>
    </source>
</evidence>
<evidence type="ECO:0000256" key="1">
    <source>
        <dbReference type="SAM" id="MobiDB-lite"/>
    </source>
</evidence>
<feature type="domain" description="Transglutaminase-like" evidence="2">
    <location>
        <begin position="1113"/>
        <end position="1177"/>
    </location>
</feature>
<gene>
    <name evidence="3" type="ORF">DFA_04895</name>
</gene>
<dbReference type="InterPro" id="IPR002931">
    <property type="entry name" value="Transglutaminase-like"/>
</dbReference>
<feature type="compositionally biased region" description="Low complexity" evidence="1">
    <location>
        <begin position="380"/>
        <end position="436"/>
    </location>
</feature>
<dbReference type="OrthoDB" id="24052at2759"/>